<evidence type="ECO:0000313" key="2">
    <source>
        <dbReference type="Proteomes" id="UP000013209"/>
    </source>
</evidence>
<gene>
    <name evidence="1" type="ORF">F966_03333</name>
</gene>
<name>N8XHY1_9GAMM</name>
<organism evidence="1 2">
    <name type="scientific">Acinetobacter higginsii</name>
    <dbReference type="NCBI Taxonomy" id="70347"/>
    <lineage>
        <taxon>Bacteria</taxon>
        <taxon>Pseudomonadati</taxon>
        <taxon>Pseudomonadota</taxon>
        <taxon>Gammaproteobacteria</taxon>
        <taxon>Moraxellales</taxon>
        <taxon>Moraxellaceae</taxon>
        <taxon>Acinetobacter</taxon>
    </lineage>
</organism>
<dbReference type="AlphaFoldDB" id="N8XHY1"/>
<protein>
    <submittedName>
        <fullName evidence="1">Uncharacterized protein</fullName>
    </submittedName>
</protein>
<accession>N8XHY1</accession>
<proteinExistence type="predicted"/>
<reference evidence="1 2" key="1">
    <citation type="submission" date="2013-02" db="EMBL/GenBank/DDBJ databases">
        <title>The Genome Sequence of Acinetobacter sp. CIP 56.2.</title>
        <authorList>
            <consortium name="The Broad Institute Genome Sequencing Platform"/>
            <consortium name="The Broad Institute Genome Sequencing Center for Infectious Disease"/>
            <person name="Cerqueira G."/>
            <person name="Feldgarden M."/>
            <person name="Courvalin P."/>
            <person name="Perichon B."/>
            <person name="Grillot-Courvalin C."/>
            <person name="Clermont D."/>
            <person name="Rocha E."/>
            <person name="Yoon E.-J."/>
            <person name="Nemec A."/>
            <person name="Walker B."/>
            <person name="Young S.K."/>
            <person name="Zeng Q."/>
            <person name="Gargeya S."/>
            <person name="Fitzgerald M."/>
            <person name="Haas B."/>
            <person name="Abouelleil A."/>
            <person name="Alvarado L."/>
            <person name="Arachchi H.M."/>
            <person name="Berlin A.M."/>
            <person name="Chapman S.B."/>
            <person name="Dewar J."/>
            <person name="Goldberg J."/>
            <person name="Griggs A."/>
            <person name="Gujja S."/>
            <person name="Hansen M."/>
            <person name="Howarth C."/>
            <person name="Imamovic A."/>
            <person name="Larimer J."/>
            <person name="McCowan C."/>
            <person name="Murphy C."/>
            <person name="Neiman D."/>
            <person name="Pearson M."/>
            <person name="Priest M."/>
            <person name="Roberts A."/>
            <person name="Saif S."/>
            <person name="Shea T."/>
            <person name="Sisk P."/>
            <person name="Sykes S."/>
            <person name="Wortman J."/>
            <person name="Nusbaum C."/>
            <person name="Birren B."/>
        </authorList>
    </citation>
    <scope>NUCLEOTIDE SEQUENCE [LARGE SCALE GENOMIC DNA]</scope>
    <source>
        <strain evidence="1 2">CIP 56.2</strain>
    </source>
</reference>
<dbReference type="PATRIC" id="fig|1144672.3.peg.3210"/>
<feature type="non-terminal residue" evidence="1">
    <location>
        <position position="1"/>
    </location>
</feature>
<comment type="caution">
    <text evidence="1">The sequence shown here is derived from an EMBL/GenBank/DDBJ whole genome shotgun (WGS) entry which is preliminary data.</text>
</comment>
<dbReference type="EMBL" id="APPH01000015">
    <property type="protein sequence ID" value="ENV08659.1"/>
    <property type="molecule type" value="Genomic_DNA"/>
</dbReference>
<sequence length="83" mass="9372">YNPNSPYNDLSQSMTYQATAQPVFSGCVKYNGKYYAYSQQGTKLNVSSEDCKKLIEDGDRPFNYFAQQQQQALAMPNSQNPSL</sequence>
<evidence type="ECO:0000313" key="1">
    <source>
        <dbReference type="EMBL" id="ENV08659.1"/>
    </source>
</evidence>
<dbReference type="HOGENOM" id="CLU_2532529_0_0_6"/>
<dbReference type="Proteomes" id="UP000013209">
    <property type="component" value="Unassembled WGS sequence"/>
</dbReference>